<name>A0A8S5S470_9CAUD</name>
<dbReference type="EMBL" id="BK032514">
    <property type="protein sequence ID" value="DAF45514.1"/>
    <property type="molecule type" value="Genomic_DNA"/>
</dbReference>
<evidence type="ECO:0000313" key="1">
    <source>
        <dbReference type="EMBL" id="DAF45514.1"/>
    </source>
</evidence>
<reference evidence="1" key="1">
    <citation type="journal article" date="2021" name="Proc. Natl. Acad. Sci. U.S.A.">
        <title>A Catalog of Tens of Thousands of Viruses from Human Metagenomes Reveals Hidden Associations with Chronic Diseases.</title>
        <authorList>
            <person name="Tisza M.J."/>
            <person name="Buck C.B."/>
        </authorList>
    </citation>
    <scope>NUCLEOTIDE SEQUENCE</scope>
    <source>
        <strain evidence="1">CtBLh2</strain>
    </source>
</reference>
<protein>
    <submittedName>
        <fullName evidence="1">Transposase-like protein</fullName>
    </submittedName>
</protein>
<proteinExistence type="predicted"/>
<accession>A0A8S5S470</accession>
<organism evidence="1">
    <name type="scientific">Siphoviridae sp. ctBLh2</name>
    <dbReference type="NCBI Taxonomy" id="2827803"/>
    <lineage>
        <taxon>Viruses</taxon>
        <taxon>Duplodnaviria</taxon>
        <taxon>Heunggongvirae</taxon>
        <taxon>Uroviricota</taxon>
        <taxon>Caudoviricetes</taxon>
    </lineage>
</organism>
<sequence>MYSPPIKYDDFLQKFPTEANAFQFYQKSCGIYCPSCGDKQFSYLRDDKPYMAYCKKCHKEFSILKDTIFVRKETDFRFWLYIGYLHYRMQTDMIIDRLNIAALQRDMQGTTYKSLCRINRKLARWFDETDASDRDNLFASLHRIL</sequence>